<dbReference type="FunFam" id="3.30.1010.10:FF:000008">
    <property type="entry name" value="Phosphatidylinositol 4,5-bisphosphate 3-kinase catalytic subunit gamma"/>
    <property type="match status" value="1"/>
</dbReference>
<dbReference type="SUPFAM" id="SSF48371">
    <property type="entry name" value="ARM repeat"/>
    <property type="match status" value="1"/>
</dbReference>
<dbReference type="Pfam" id="PF00792">
    <property type="entry name" value="PI3K_C2"/>
    <property type="match status" value="1"/>
</dbReference>
<reference evidence="13 14" key="1">
    <citation type="submission" date="2018-08" db="EMBL/GenBank/DDBJ databases">
        <title>Aphanomyces genome sequencing and annotation.</title>
        <authorList>
            <person name="Minardi D."/>
            <person name="Oidtmann B."/>
            <person name="Van Der Giezen M."/>
            <person name="Studholme D.J."/>
        </authorList>
    </citation>
    <scope>NUCLEOTIDE SEQUENCE [LARGE SCALE GENOMIC DNA]</scope>
    <source>
        <strain evidence="13 14">197901</strain>
    </source>
</reference>
<proteinExistence type="inferred from homology"/>
<feature type="compositionally biased region" description="Acidic residues" evidence="7">
    <location>
        <begin position="790"/>
        <end position="801"/>
    </location>
</feature>
<keyword evidence="2" id="KW-0808">Transferase</keyword>
<feature type="domain" description="PIK helical" evidence="10">
    <location>
        <begin position="854"/>
        <end position="1032"/>
    </location>
</feature>
<dbReference type="PANTHER" id="PTHR10048:SF14">
    <property type="entry name" value="LD28067P"/>
    <property type="match status" value="1"/>
</dbReference>
<evidence type="ECO:0000256" key="2">
    <source>
        <dbReference type="ARBA" id="ARBA00022679"/>
    </source>
</evidence>
<gene>
    <name evidence="13" type="ORF">DYB31_000630</name>
</gene>
<dbReference type="InterPro" id="IPR035892">
    <property type="entry name" value="C2_domain_sf"/>
</dbReference>
<sequence>MSRAAPATYDGLDIQSLAQSCKLPAFNDLNPFAHYGHNKASAAQPQHEHGPSSSSGRWQPVPASAAQPQHEHGPSSSSGRWQPVPGLIHSKESLALRQSIGSILKQVHEEVSTEKLEIRANTPEYRLESDDWIAHKNSKNVLPPTLKSVARLPMSLLTVDPHACVGRKDLTDLLVFGNLKKRGETNKAFKRRFFDLEDKKLSYYRKEPMKNGVMLGNNEKASLVTGVINLHDVSAVQPHADHSVAWGFELVTTNRTWVLAADSEAEYYRWVEAICHSVPFHSVNIIYRRMLQLAEVSANAANEVRLVLLPSYTVAETVVHIFECYHNMLDAVPLHAYDPSEYALKLTGFRDYMIEPSREVSDYQHVRECLLTRKTVCLTLVHRSKIDGPELLKGLSQSQDLLYNEKVCHLTTKSSRSNLNFTTLGGEWNVHRQQQQQQPERPVSAADATTNQNNDDGQHAVVVGKSCDYHEPLRFCVNRVLNIPRFTTHLTRNAHEMAVEGRPLLFTNGVVVVELYNGGKLIEEPIETTDVRLKAQMDDGLIALWTEPKWYRTKTRLNEIPRSARLVFTLYGVRKSHSGSSSTGDDRERILTTGINVFDVQGLIAQGEQYVQMIDNLHRCHYGSVPHIVDTHKPLIHISLSSYHTDIAFDWSQGNGYESTKKKTNSHRSQTLEKSGWLKKTGKSYTLSQWQRRWFSLNQTTNSLSYSDDVHLPAKHTIHLVGATVWAADELNSKFTTFVTSKSTKKEQQTWVFKLRADGSSREFVMCASTKQEREEWMSALGMVARGETFSEEDDDEDDNQSEGSDSFANTRTNSHALRSTSSSSDRPPSVLRSFTMPQSSVFLTQRASSASSVSGGVDNNARAVEDLRDIISRDPLYRLSSYEKAIMWKNRHQFKNDFDALPRILTCVNWNDSREVDEVLGMLPLWNTASHPAGYIRLLDMEFANEGVRTFAVDKLSEMADTTFSYFLPQLVQALKYENHHVSPLAKHLIKRAIENPNQIGFDLFWAMKVESYNDQFKERYGLLLNTYVDVCSHKMRSILELQDKLFSEKGEFEKICQLVKQLHHDGKSKDDVKAAMREQLAKLNETLPNSYQLPIDPRVEVGKILVHKCKIMSSAKLPLWLEFENAEEGGDPVVIIFKAGDDVRQDCLTLQLIRLMDEMWREDGKDLAMEPYKCVSTGPMTGLVQVVLHSVTTAAIHKRGGGVIGAFDDTSFASWIGANNGDARSYKTAVDLFLRSCAGYCVATYVLGIGDRHNDNIMITKQGRYFHIDFGHFLGFMKYQTPFVFTPEMRYVFKPSTAEGRDEYPRFQKLCGEAFNVVRRHMHLLVSLLLLMIPAAMPELRHRDDISHIVEVTAQKMTDEDAAAFFADLTSQCMNSTMKRIDNTFHILKHR</sequence>
<dbReference type="InterPro" id="IPR001849">
    <property type="entry name" value="PH_domain"/>
</dbReference>
<dbReference type="PROSITE" id="PS00916">
    <property type="entry name" value="PI3_4_KINASE_2"/>
    <property type="match status" value="1"/>
</dbReference>
<feature type="region of interest" description="Disordered" evidence="7">
    <location>
        <begin position="39"/>
        <end position="84"/>
    </location>
</feature>
<keyword evidence="5" id="KW-0067">ATP-binding</keyword>
<feature type="region of interest" description="Disordered" evidence="7">
    <location>
        <begin position="788"/>
        <end position="831"/>
    </location>
</feature>
<dbReference type="CDD" id="cd00891">
    <property type="entry name" value="PI3Kc"/>
    <property type="match status" value="1"/>
</dbReference>
<dbReference type="GO" id="GO:0048015">
    <property type="term" value="P:phosphatidylinositol-mediated signaling"/>
    <property type="evidence" value="ECO:0007669"/>
    <property type="project" value="TreeGrafter"/>
</dbReference>
<dbReference type="SMART" id="SM00146">
    <property type="entry name" value="PI3Kc"/>
    <property type="match status" value="1"/>
</dbReference>
<dbReference type="EC" id="2.7.1.137" evidence="1"/>
<evidence type="ECO:0000259" key="11">
    <source>
        <dbReference type="PROSITE" id="PS51546"/>
    </source>
</evidence>
<dbReference type="PROSITE" id="PS50290">
    <property type="entry name" value="PI3_4_KINASE_3"/>
    <property type="match status" value="1"/>
</dbReference>
<feature type="domain" description="PI3K/PI4K catalytic" evidence="9">
    <location>
        <begin position="1107"/>
        <end position="1380"/>
    </location>
</feature>
<feature type="domain" description="C2 PI3K-type" evidence="12">
    <location>
        <begin position="469"/>
        <end position="644"/>
    </location>
</feature>
<dbReference type="GO" id="GO:0005942">
    <property type="term" value="C:phosphatidylinositol 3-kinase complex"/>
    <property type="evidence" value="ECO:0007669"/>
    <property type="project" value="TreeGrafter"/>
</dbReference>
<dbReference type="SMART" id="SM00233">
    <property type="entry name" value="PH"/>
    <property type="match status" value="2"/>
</dbReference>
<organism evidence="13 14">
    <name type="scientific">Aphanomyces astaci</name>
    <name type="common">Crayfish plague agent</name>
    <dbReference type="NCBI Taxonomy" id="112090"/>
    <lineage>
        <taxon>Eukaryota</taxon>
        <taxon>Sar</taxon>
        <taxon>Stramenopiles</taxon>
        <taxon>Oomycota</taxon>
        <taxon>Saprolegniomycetes</taxon>
        <taxon>Saprolegniales</taxon>
        <taxon>Verrucalvaceae</taxon>
        <taxon>Aphanomyces</taxon>
    </lineage>
</organism>
<dbReference type="GO" id="GO:0040012">
    <property type="term" value="P:regulation of locomotion"/>
    <property type="evidence" value="ECO:0007669"/>
    <property type="project" value="UniProtKB-ARBA"/>
</dbReference>
<dbReference type="InterPro" id="IPR036940">
    <property type="entry name" value="PI3/4_kinase_cat_sf"/>
</dbReference>
<dbReference type="PROSITE" id="PS51546">
    <property type="entry name" value="PI3K_RBD"/>
    <property type="match status" value="1"/>
</dbReference>
<feature type="region of interest" description="Disordered" evidence="7">
    <location>
        <begin position="431"/>
        <end position="457"/>
    </location>
</feature>
<dbReference type="Pfam" id="PF00454">
    <property type="entry name" value="PI3_PI4_kinase"/>
    <property type="match status" value="1"/>
</dbReference>
<evidence type="ECO:0000256" key="6">
    <source>
        <dbReference type="PROSITE-ProRule" id="PRU00880"/>
    </source>
</evidence>
<dbReference type="SUPFAM" id="SSF49562">
    <property type="entry name" value="C2 domain (Calcium/lipid-binding domain, CaLB)"/>
    <property type="match status" value="1"/>
</dbReference>
<comment type="similarity">
    <text evidence="6">Belongs to the PI3/PI4-kinase family.</text>
</comment>
<dbReference type="Pfam" id="PF00613">
    <property type="entry name" value="PI3Ka"/>
    <property type="match status" value="1"/>
</dbReference>
<dbReference type="PROSITE" id="PS51547">
    <property type="entry name" value="C2_PI3K"/>
    <property type="match status" value="1"/>
</dbReference>
<dbReference type="InterPro" id="IPR011993">
    <property type="entry name" value="PH-like_dom_sf"/>
</dbReference>
<dbReference type="InterPro" id="IPR002420">
    <property type="entry name" value="PI3K-type_C2_dom"/>
</dbReference>
<evidence type="ECO:0000256" key="3">
    <source>
        <dbReference type="ARBA" id="ARBA00022741"/>
    </source>
</evidence>
<dbReference type="GO" id="GO:0016303">
    <property type="term" value="F:1-phosphatidylinositol-3-kinase activity"/>
    <property type="evidence" value="ECO:0007669"/>
    <property type="project" value="UniProtKB-EC"/>
</dbReference>
<feature type="domain" description="PH" evidence="8">
    <location>
        <begin position="172"/>
        <end position="279"/>
    </location>
</feature>
<dbReference type="Pfam" id="PF00794">
    <property type="entry name" value="PI3K_rbd"/>
    <property type="match status" value="1"/>
</dbReference>
<dbReference type="GO" id="GO:0043491">
    <property type="term" value="P:phosphatidylinositol 3-kinase/protein kinase B signal transduction"/>
    <property type="evidence" value="ECO:0007669"/>
    <property type="project" value="TreeGrafter"/>
</dbReference>
<dbReference type="Gene3D" id="1.25.40.70">
    <property type="entry name" value="Phosphatidylinositol 3-kinase, accessory domain (PIK)"/>
    <property type="match status" value="1"/>
</dbReference>
<name>A0A397FCU3_APHAT</name>
<evidence type="ECO:0000259" key="9">
    <source>
        <dbReference type="PROSITE" id="PS50290"/>
    </source>
</evidence>
<dbReference type="Proteomes" id="UP000266196">
    <property type="component" value="Unassembled WGS sequence"/>
</dbReference>
<dbReference type="Pfam" id="PF00169">
    <property type="entry name" value="PH"/>
    <property type="match status" value="2"/>
</dbReference>
<keyword evidence="3" id="KW-0547">Nucleotide-binding</keyword>
<accession>A0A397FCU3</accession>
<evidence type="ECO:0000256" key="1">
    <source>
        <dbReference type="ARBA" id="ARBA00012073"/>
    </source>
</evidence>
<dbReference type="InterPro" id="IPR029071">
    <property type="entry name" value="Ubiquitin-like_domsf"/>
</dbReference>
<protein>
    <recommendedName>
        <fullName evidence="1">phosphatidylinositol 3-kinase</fullName>
        <ecNumber evidence="1">2.7.1.137</ecNumber>
    </recommendedName>
</protein>
<dbReference type="GO" id="GO:0016477">
    <property type="term" value="P:cell migration"/>
    <property type="evidence" value="ECO:0007669"/>
    <property type="project" value="TreeGrafter"/>
</dbReference>
<evidence type="ECO:0000259" key="10">
    <source>
        <dbReference type="PROSITE" id="PS51545"/>
    </source>
</evidence>
<evidence type="ECO:0000256" key="4">
    <source>
        <dbReference type="ARBA" id="ARBA00022777"/>
    </source>
</evidence>
<dbReference type="InterPro" id="IPR015433">
    <property type="entry name" value="PI3/4_kinase"/>
</dbReference>
<dbReference type="Gene3D" id="2.30.29.30">
    <property type="entry name" value="Pleckstrin-homology domain (PH domain)/Phosphotyrosine-binding domain (PTB)"/>
    <property type="match status" value="2"/>
</dbReference>
<dbReference type="GO" id="GO:0035005">
    <property type="term" value="F:1-phosphatidylinositol-4-phosphate 3-kinase activity"/>
    <property type="evidence" value="ECO:0007669"/>
    <property type="project" value="TreeGrafter"/>
</dbReference>
<dbReference type="EMBL" id="QUTE01009779">
    <property type="protein sequence ID" value="RHZ17035.1"/>
    <property type="molecule type" value="Genomic_DNA"/>
</dbReference>
<dbReference type="Gene3D" id="3.30.1010.10">
    <property type="entry name" value="Phosphatidylinositol 3-kinase Catalytic Subunit, Chain A, domain 4"/>
    <property type="match status" value="1"/>
</dbReference>
<dbReference type="SMART" id="SM00145">
    <property type="entry name" value="PI3Ka"/>
    <property type="match status" value="1"/>
</dbReference>
<evidence type="ECO:0000313" key="14">
    <source>
        <dbReference type="Proteomes" id="UP000266196"/>
    </source>
</evidence>
<dbReference type="PANTHER" id="PTHR10048">
    <property type="entry name" value="PHOSPHATIDYLINOSITOL KINASE"/>
    <property type="match status" value="1"/>
</dbReference>
<dbReference type="SUPFAM" id="SSF54236">
    <property type="entry name" value="Ubiquitin-like"/>
    <property type="match status" value="1"/>
</dbReference>
<dbReference type="PROSITE" id="PS50003">
    <property type="entry name" value="PH_DOMAIN"/>
    <property type="match status" value="2"/>
</dbReference>
<dbReference type="GO" id="GO:0005886">
    <property type="term" value="C:plasma membrane"/>
    <property type="evidence" value="ECO:0007669"/>
    <property type="project" value="TreeGrafter"/>
</dbReference>
<feature type="domain" description="PI3K-RBD" evidence="11">
    <location>
        <begin position="282"/>
        <end position="382"/>
    </location>
</feature>
<evidence type="ECO:0000256" key="5">
    <source>
        <dbReference type="ARBA" id="ARBA00022840"/>
    </source>
</evidence>
<dbReference type="CDD" id="cd00821">
    <property type="entry name" value="PH"/>
    <property type="match status" value="1"/>
</dbReference>
<dbReference type="InterPro" id="IPR016024">
    <property type="entry name" value="ARM-type_fold"/>
</dbReference>
<dbReference type="Gene3D" id="1.10.1070.11">
    <property type="entry name" value="Phosphatidylinositol 3-/4-kinase, catalytic domain"/>
    <property type="match status" value="1"/>
</dbReference>
<dbReference type="InterPro" id="IPR042236">
    <property type="entry name" value="PI3K_accessory_sf"/>
</dbReference>
<dbReference type="GO" id="GO:0005737">
    <property type="term" value="C:cytoplasm"/>
    <property type="evidence" value="ECO:0007669"/>
    <property type="project" value="TreeGrafter"/>
</dbReference>
<comment type="caution">
    <text evidence="13">The sequence shown here is derived from an EMBL/GenBank/DDBJ whole genome shotgun (WGS) entry which is preliminary data.</text>
</comment>
<feature type="compositionally biased region" description="Low complexity" evidence="7">
    <location>
        <begin position="815"/>
        <end position="831"/>
    </location>
</feature>
<dbReference type="Gene3D" id="3.10.20.90">
    <property type="entry name" value="Phosphatidylinositol 3-kinase Catalytic Subunit, Chain A, domain 1"/>
    <property type="match status" value="1"/>
</dbReference>
<dbReference type="SUPFAM" id="SSF50729">
    <property type="entry name" value="PH domain-like"/>
    <property type="match status" value="2"/>
</dbReference>
<dbReference type="PROSITE" id="PS00915">
    <property type="entry name" value="PI3_4_KINASE_1"/>
    <property type="match status" value="1"/>
</dbReference>
<dbReference type="VEuPathDB" id="FungiDB:H257_08754"/>
<dbReference type="SUPFAM" id="SSF56112">
    <property type="entry name" value="Protein kinase-like (PK-like)"/>
    <property type="match status" value="1"/>
</dbReference>
<evidence type="ECO:0000313" key="13">
    <source>
        <dbReference type="EMBL" id="RHZ17035.1"/>
    </source>
</evidence>
<dbReference type="GO" id="GO:0005524">
    <property type="term" value="F:ATP binding"/>
    <property type="evidence" value="ECO:0007669"/>
    <property type="project" value="UniProtKB-KW"/>
</dbReference>
<dbReference type="InterPro" id="IPR000403">
    <property type="entry name" value="PI3/4_kinase_cat_dom"/>
</dbReference>
<evidence type="ECO:0000259" key="8">
    <source>
        <dbReference type="PROSITE" id="PS50003"/>
    </source>
</evidence>
<evidence type="ECO:0000259" key="12">
    <source>
        <dbReference type="PROSITE" id="PS51547"/>
    </source>
</evidence>
<dbReference type="Gene3D" id="2.60.40.150">
    <property type="entry name" value="C2 domain"/>
    <property type="match status" value="1"/>
</dbReference>
<dbReference type="InterPro" id="IPR035448">
    <property type="entry name" value="PI3Kc"/>
</dbReference>
<dbReference type="InterPro" id="IPR011009">
    <property type="entry name" value="Kinase-like_dom_sf"/>
</dbReference>
<dbReference type="InterPro" id="IPR000341">
    <property type="entry name" value="PI3K_Ras-bd_dom"/>
</dbReference>
<feature type="domain" description="PH" evidence="8">
    <location>
        <begin position="671"/>
        <end position="786"/>
    </location>
</feature>
<evidence type="ECO:0000256" key="7">
    <source>
        <dbReference type="SAM" id="MobiDB-lite"/>
    </source>
</evidence>
<dbReference type="PROSITE" id="PS51545">
    <property type="entry name" value="PIK_HELICAL"/>
    <property type="match status" value="1"/>
</dbReference>
<dbReference type="InterPro" id="IPR018936">
    <property type="entry name" value="PI3/4_kinase_CS"/>
</dbReference>
<keyword evidence="4" id="KW-0418">Kinase</keyword>
<dbReference type="InterPro" id="IPR001263">
    <property type="entry name" value="PI3K_accessory_dom"/>
</dbReference>